<dbReference type="Gene3D" id="2.40.160.20">
    <property type="match status" value="1"/>
</dbReference>
<dbReference type="OrthoDB" id="1522982at2"/>
<dbReference type="Proteomes" id="UP000237662">
    <property type="component" value="Unassembled WGS sequence"/>
</dbReference>
<dbReference type="SUPFAM" id="SSF103088">
    <property type="entry name" value="OmpA-like"/>
    <property type="match status" value="1"/>
</dbReference>
<dbReference type="PRINTS" id="PR01021">
    <property type="entry name" value="OMPADOMAIN"/>
</dbReference>
<comment type="caution">
    <text evidence="13">The sequence shown here is derived from an EMBL/GenBank/DDBJ whole genome shotgun (WGS) entry which is preliminary data.</text>
</comment>
<dbReference type="InterPro" id="IPR003367">
    <property type="entry name" value="Thrombospondin_3-like_rpt"/>
</dbReference>
<keyword evidence="8" id="KW-0998">Cell outer membrane</keyword>
<dbReference type="InterPro" id="IPR036737">
    <property type="entry name" value="OmpA-like_sf"/>
</dbReference>
<evidence type="ECO:0000256" key="9">
    <source>
        <dbReference type="PROSITE-ProRule" id="PRU00473"/>
    </source>
</evidence>
<dbReference type="Pfam" id="PF19573">
    <property type="entry name" value="DUF6089"/>
    <property type="match status" value="1"/>
</dbReference>
<keyword evidence="14" id="KW-1185">Reference proteome</keyword>
<dbReference type="PROSITE" id="PS51123">
    <property type="entry name" value="OMPA_2"/>
    <property type="match status" value="1"/>
</dbReference>
<dbReference type="SUPFAM" id="SSF56925">
    <property type="entry name" value="OMPA-like"/>
    <property type="match status" value="1"/>
</dbReference>
<keyword evidence="2" id="KW-0813">Transport</keyword>
<dbReference type="PANTHER" id="PTHR30329">
    <property type="entry name" value="STATOR ELEMENT OF FLAGELLAR MOTOR COMPLEX"/>
    <property type="match status" value="1"/>
</dbReference>
<evidence type="ECO:0000256" key="3">
    <source>
        <dbReference type="ARBA" id="ARBA00022452"/>
    </source>
</evidence>
<dbReference type="PANTHER" id="PTHR30329:SF21">
    <property type="entry name" value="LIPOPROTEIN YIAD-RELATED"/>
    <property type="match status" value="1"/>
</dbReference>
<evidence type="ECO:0000256" key="1">
    <source>
        <dbReference type="ARBA" id="ARBA00004571"/>
    </source>
</evidence>
<evidence type="ECO:0000256" key="10">
    <source>
        <dbReference type="SAM" id="MobiDB-lite"/>
    </source>
</evidence>
<feature type="compositionally biased region" description="Basic and acidic residues" evidence="10">
    <location>
        <begin position="380"/>
        <end position="389"/>
    </location>
</feature>
<feature type="compositionally biased region" description="Acidic residues" evidence="10">
    <location>
        <begin position="355"/>
        <end position="368"/>
    </location>
</feature>
<evidence type="ECO:0000313" key="14">
    <source>
        <dbReference type="Proteomes" id="UP000237662"/>
    </source>
</evidence>
<dbReference type="InterPro" id="IPR050330">
    <property type="entry name" value="Bact_OuterMem_StrucFunc"/>
</dbReference>
<accession>A0A2S6I130</accession>
<gene>
    <name evidence="13" type="ORF">CLV84_3818</name>
</gene>
<dbReference type="GO" id="GO:0046930">
    <property type="term" value="C:pore complex"/>
    <property type="evidence" value="ECO:0007669"/>
    <property type="project" value="UniProtKB-KW"/>
</dbReference>
<feature type="compositionally biased region" description="Acidic residues" evidence="10">
    <location>
        <begin position="274"/>
        <end position="287"/>
    </location>
</feature>
<dbReference type="Pfam" id="PF02412">
    <property type="entry name" value="TSP_3"/>
    <property type="match status" value="2"/>
</dbReference>
<evidence type="ECO:0000256" key="6">
    <source>
        <dbReference type="ARBA" id="ARBA00023114"/>
    </source>
</evidence>
<feature type="compositionally biased region" description="Acidic residues" evidence="10">
    <location>
        <begin position="328"/>
        <end position="341"/>
    </location>
</feature>
<keyword evidence="11" id="KW-0732">Signal</keyword>
<dbReference type="InterPro" id="IPR006665">
    <property type="entry name" value="OmpA-like"/>
</dbReference>
<keyword evidence="5" id="KW-0406">Ion transport</keyword>
<dbReference type="RefSeq" id="WP_104421375.1">
    <property type="nucleotide sequence ID" value="NZ_PTJC01000007.1"/>
</dbReference>
<keyword evidence="4" id="KW-0812">Transmembrane</keyword>
<dbReference type="Gene3D" id="3.30.1330.60">
    <property type="entry name" value="OmpA-like domain"/>
    <property type="match status" value="1"/>
</dbReference>
<reference evidence="13 14" key="1">
    <citation type="submission" date="2018-02" db="EMBL/GenBank/DDBJ databases">
        <title>Genomic Encyclopedia of Archaeal and Bacterial Type Strains, Phase II (KMG-II): from individual species to whole genera.</title>
        <authorList>
            <person name="Goeker M."/>
        </authorList>
    </citation>
    <scope>NUCLEOTIDE SEQUENCE [LARGE SCALE GENOMIC DNA]</scope>
    <source>
        <strain evidence="13 14">DSM 29526</strain>
    </source>
</reference>
<dbReference type="GO" id="GO:0009279">
    <property type="term" value="C:cell outer membrane"/>
    <property type="evidence" value="ECO:0007669"/>
    <property type="project" value="UniProtKB-SubCell"/>
</dbReference>
<feature type="region of interest" description="Disordered" evidence="10">
    <location>
        <begin position="253"/>
        <end position="390"/>
    </location>
</feature>
<evidence type="ECO:0000313" key="13">
    <source>
        <dbReference type="EMBL" id="PPK84656.1"/>
    </source>
</evidence>
<dbReference type="GO" id="GO:0015288">
    <property type="term" value="F:porin activity"/>
    <property type="evidence" value="ECO:0007669"/>
    <property type="project" value="UniProtKB-KW"/>
</dbReference>
<dbReference type="CDD" id="cd07185">
    <property type="entry name" value="OmpA_C-like"/>
    <property type="match status" value="1"/>
</dbReference>
<dbReference type="EMBL" id="PTJC01000007">
    <property type="protein sequence ID" value="PPK84656.1"/>
    <property type="molecule type" value="Genomic_DNA"/>
</dbReference>
<comment type="subcellular location">
    <subcellularLocation>
        <location evidence="1">Cell outer membrane</location>
        <topology evidence="1">Multi-pass membrane protein</topology>
    </subcellularLocation>
</comment>
<proteinExistence type="predicted"/>
<evidence type="ECO:0000256" key="4">
    <source>
        <dbReference type="ARBA" id="ARBA00022692"/>
    </source>
</evidence>
<organism evidence="13 14">
    <name type="scientific">Neolewinella xylanilytica</name>
    <dbReference type="NCBI Taxonomy" id="1514080"/>
    <lineage>
        <taxon>Bacteria</taxon>
        <taxon>Pseudomonadati</taxon>
        <taxon>Bacteroidota</taxon>
        <taxon>Saprospiria</taxon>
        <taxon>Saprospirales</taxon>
        <taxon>Lewinellaceae</taxon>
        <taxon>Neolewinella</taxon>
    </lineage>
</organism>
<feature type="chain" id="PRO_5015485129" evidence="11">
    <location>
        <begin position="20"/>
        <end position="559"/>
    </location>
</feature>
<dbReference type="GO" id="GO:0007155">
    <property type="term" value="P:cell adhesion"/>
    <property type="evidence" value="ECO:0007669"/>
    <property type="project" value="InterPro"/>
</dbReference>
<dbReference type="InterPro" id="IPR011250">
    <property type="entry name" value="OMP/PagP_B-barrel"/>
</dbReference>
<name>A0A2S6I130_9BACT</name>
<evidence type="ECO:0000256" key="11">
    <source>
        <dbReference type="SAM" id="SignalP"/>
    </source>
</evidence>
<feature type="signal peptide" evidence="11">
    <location>
        <begin position="1"/>
        <end position="19"/>
    </location>
</feature>
<dbReference type="Pfam" id="PF00691">
    <property type="entry name" value="OmpA"/>
    <property type="match status" value="1"/>
</dbReference>
<dbReference type="InterPro" id="IPR006664">
    <property type="entry name" value="OMP_bac"/>
</dbReference>
<sequence>MLKQLLLFFVVLTCINVYGQDMPASTEMPESAYPWEFGLKLGGTSMGGDLNDNSFPLIDQISPAGGIYLRRRLGNVIALRLQLMYGFLQNNTDKADDAELTALDASIETTVFEPSLSFDIEPFFASRFNDDYTFKPGFSPYISAGVGYGLWGDDEAEYGAGTSAVQTDINTDIEDRADESGGLVIPVGVGLRYYFSPKSSLGLDYRFRFSSSDLIDGVSAAYGDPEENDQYAFLGLTYSVGFGARDADGDGVKDMEDACPTEAGPAATNGCPDSDGDGVADRDDECPNEAGVANLNGCPDGDSDGVADKDDDCPTEPGTAATNGCPDGDGDGVADKDDECPNEAGLASLNGCPDGDGDGVADKDDECPAEAGPAATNGCPDRDGDGIADKDDECPDEAGVAERNGCPVPNDRPENLEERIARYGQLLEGQDFQHIRIDSINGTIEIDRIYFPTDISSLNRPDRMVLEEIDRFLALDGASDFDIRFEGHADRRASDEYNQALSERRASSAMEYTADQEGAKAENLTMIGFGENQPVGNTLRENRVVIPVATEPTRMIELD</sequence>
<evidence type="ECO:0000259" key="12">
    <source>
        <dbReference type="PROSITE" id="PS51123"/>
    </source>
</evidence>
<dbReference type="GO" id="GO:0005509">
    <property type="term" value="F:calcium ion binding"/>
    <property type="evidence" value="ECO:0007669"/>
    <property type="project" value="InterPro"/>
</dbReference>
<evidence type="ECO:0000256" key="8">
    <source>
        <dbReference type="ARBA" id="ARBA00023237"/>
    </source>
</evidence>
<dbReference type="GO" id="GO:0006811">
    <property type="term" value="P:monoatomic ion transport"/>
    <property type="evidence" value="ECO:0007669"/>
    <property type="project" value="UniProtKB-KW"/>
</dbReference>
<dbReference type="AlphaFoldDB" id="A0A2S6I130"/>
<keyword evidence="3" id="KW-1134">Transmembrane beta strand</keyword>
<evidence type="ECO:0000256" key="7">
    <source>
        <dbReference type="ARBA" id="ARBA00023136"/>
    </source>
</evidence>
<feature type="compositionally biased region" description="Acidic residues" evidence="10">
    <location>
        <begin position="301"/>
        <end position="314"/>
    </location>
</feature>
<protein>
    <submittedName>
        <fullName evidence="13">Outer membrane protein OmpA-like peptidoglycan-associated protein</fullName>
    </submittedName>
</protein>
<feature type="domain" description="OmpA-like" evidence="12">
    <location>
        <begin position="438"/>
        <end position="559"/>
    </location>
</feature>
<dbReference type="InterPro" id="IPR045743">
    <property type="entry name" value="DUF6089"/>
</dbReference>
<evidence type="ECO:0000256" key="2">
    <source>
        <dbReference type="ARBA" id="ARBA00022448"/>
    </source>
</evidence>
<keyword evidence="6" id="KW-0626">Porin</keyword>
<keyword evidence="7 9" id="KW-0472">Membrane</keyword>
<evidence type="ECO:0000256" key="5">
    <source>
        <dbReference type="ARBA" id="ARBA00023065"/>
    </source>
</evidence>